<evidence type="ECO:0000259" key="1">
    <source>
        <dbReference type="Pfam" id="PF17921"/>
    </source>
</evidence>
<comment type="caution">
    <text evidence="2">The sequence shown here is derived from an EMBL/GenBank/DDBJ whole genome shotgun (WGS) entry which is preliminary data.</text>
</comment>
<evidence type="ECO:0000313" key="2">
    <source>
        <dbReference type="EMBL" id="GAA0159904.1"/>
    </source>
</evidence>
<accession>A0AAV3Q781</accession>
<gene>
    <name evidence="2" type="ORF">LIER_16581</name>
</gene>
<dbReference type="AlphaFoldDB" id="A0AAV3Q781"/>
<dbReference type="PANTHER" id="PTHR48475">
    <property type="entry name" value="RIBONUCLEASE H"/>
    <property type="match status" value="1"/>
</dbReference>
<dbReference type="EMBL" id="BAABME010003723">
    <property type="protein sequence ID" value="GAA0159904.1"/>
    <property type="molecule type" value="Genomic_DNA"/>
</dbReference>
<proteinExistence type="predicted"/>
<dbReference type="Proteomes" id="UP001454036">
    <property type="component" value="Unassembled WGS sequence"/>
</dbReference>
<dbReference type="Gene3D" id="1.10.340.70">
    <property type="match status" value="1"/>
</dbReference>
<protein>
    <recommendedName>
        <fullName evidence="1">Integrase zinc-binding domain-containing protein</fullName>
    </recommendedName>
</protein>
<reference evidence="2 3" key="1">
    <citation type="submission" date="2024-01" db="EMBL/GenBank/DDBJ databases">
        <title>The complete chloroplast genome sequence of Lithospermum erythrorhizon: insights into the phylogenetic relationship among Boraginaceae species and the maternal lineages of purple gromwells.</title>
        <authorList>
            <person name="Okada T."/>
            <person name="Watanabe K."/>
        </authorList>
    </citation>
    <scope>NUCLEOTIDE SEQUENCE [LARGE SCALE GENOMIC DNA]</scope>
</reference>
<keyword evidence="3" id="KW-1185">Reference proteome</keyword>
<feature type="domain" description="Integrase zinc-binding" evidence="1">
    <location>
        <begin position="63"/>
        <end position="108"/>
    </location>
</feature>
<dbReference type="Pfam" id="PF17921">
    <property type="entry name" value="Integrase_H2C2"/>
    <property type="match status" value="1"/>
</dbReference>
<sequence length="153" mass="18392">MPPTDWMQLLIDYLHHGRLPEDLQKRVDIRRRAPRFLYYNDTLFRRSFRKILLRCLSNVEEAQAMSEPHYGVCGVHQSRAKLHFQIKRMGYYWPAMVKDCMDYARSCKPFHFHVNFIHQPLEPLHPTIVSWQFDSWGVDMVRPMPESRKDTST</sequence>
<organism evidence="2 3">
    <name type="scientific">Lithospermum erythrorhizon</name>
    <name type="common">Purple gromwell</name>
    <name type="synonym">Lithospermum officinale var. erythrorhizon</name>
    <dbReference type="NCBI Taxonomy" id="34254"/>
    <lineage>
        <taxon>Eukaryota</taxon>
        <taxon>Viridiplantae</taxon>
        <taxon>Streptophyta</taxon>
        <taxon>Embryophyta</taxon>
        <taxon>Tracheophyta</taxon>
        <taxon>Spermatophyta</taxon>
        <taxon>Magnoliopsida</taxon>
        <taxon>eudicotyledons</taxon>
        <taxon>Gunneridae</taxon>
        <taxon>Pentapetalae</taxon>
        <taxon>asterids</taxon>
        <taxon>lamiids</taxon>
        <taxon>Boraginales</taxon>
        <taxon>Boraginaceae</taxon>
        <taxon>Boraginoideae</taxon>
        <taxon>Lithospermeae</taxon>
        <taxon>Lithospermum</taxon>
    </lineage>
</organism>
<dbReference type="PANTHER" id="PTHR48475:SF1">
    <property type="entry name" value="RNASE H TYPE-1 DOMAIN-CONTAINING PROTEIN"/>
    <property type="match status" value="1"/>
</dbReference>
<dbReference type="InterPro" id="IPR041588">
    <property type="entry name" value="Integrase_H2C2"/>
</dbReference>
<evidence type="ECO:0000313" key="3">
    <source>
        <dbReference type="Proteomes" id="UP001454036"/>
    </source>
</evidence>
<name>A0AAV3Q781_LITER</name>